<organism evidence="1 2">
    <name type="scientific">Paenibacillus solani</name>
    <dbReference type="NCBI Taxonomy" id="1705565"/>
    <lineage>
        <taxon>Bacteria</taxon>
        <taxon>Bacillati</taxon>
        <taxon>Bacillota</taxon>
        <taxon>Bacilli</taxon>
        <taxon>Bacillales</taxon>
        <taxon>Paenibacillaceae</taxon>
        <taxon>Paenibacillus</taxon>
    </lineage>
</organism>
<proteinExistence type="predicted"/>
<keyword evidence="2" id="KW-1185">Reference proteome</keyword>
<comment type="caution">
    <text evidence="1">The sequence shown here is derived from an EMBL/GenBank/DDBJ whole genome shotgun (WGS) entry which is preliminary data.</text>
</comment>
<gene>
    <name evidence="1" type="ORF">AM231_25590</name>
</gene>
<reference evidence="2" key="1">
    <citation type="submission" date="2015-08" db="EMBL/GenBank/DDBJ databases">
        <title>Genome sequencing project for genomic taxonomy and phylogenomics of Bacillus-like bacteria.</title>
        <authorList>
            <person name="Liu B."/>
            <person name="Wang J."/>
            <person name="Zhu Y."/>
            <person name="Liu G."/>
            <person name="Chen Q."/>
            <person name="Chen Z."/>
            <person name="Lan J."/>
            <person name="Che J."/>
            <person name="Ge C."/>
            <person name="Shi H."/>
            <person name="Pan Z."/>
            <person name="Liu X."/>
        </authorList>
    </citation>
    <scope>NUCLEOTIDE SEQUENCE [LARGE SCALE GENOMIC DNA]</scope>
    <source>
        <strain evidence="2">FJAT-22460</strain>
    </source>
</reference>
<dbReference type="AlphaFoldDB" id="A0A0M1N1I2"/>
<dbReference type="Proteomes" id="UP000036932">
    <property type="component" value="Unassembled WGS sequence"/>
</dbReference>
<dbReference type="RefSeq" id="WP_054405189.1">
    <property type="nucleotide sequence ID" value="NZ_LIUT01000008.1"/>
</dbReference>
<name>A0A0M1N1I2_9BACL</name>
<evidence type="ECO:0000313" key="2">
    <source>
        <dbReference type="Proteomes" id="UP000036932"/>
    </source>
</evidence>
<dbReference type="EMBL" id="LIUT01000008">
    <property type="protein sequence ID" value="KOR76022.1"/>
    <property type="molecule type" value="Genomic_DNA"/>
</dbReference>
<dbReference type="OrthoDB" id="6966152at2"/>
<protein>
    <submittedName>
        <fullName evidence="1">Uncharacterized protein</fullName>
    </submittedName>
</protein>
<sequence>MKLGFTLDTHGTCVGQLKDELQPLEEAAATWLFPYDIFVIFRVLPDHYARQTFRRFDSKDHTLYLDISISYEQYLRMSKHEQREALGIYLYDYLSESVAKYKKHADSETQSHWLGQVKQWMLENNWLNGKIHQARELLSQDVDLYEVSRSTQMSLEEVEYIYLRMFGHEQADIHPDNITAAKAPPYPL</sequence>
<evidence type="ECO:0000313" key="1">
    <source>
        <dbReference type="EMBL" id="KOR76022.1"/>
    </source>
</evidence>
<dbReference type="PATRIC" id="fig|1705565.3.peg.1307"/>
<accession>A0A0M1N1I2</accession>